<name>A0AA41YMG4_9PROT</name>
<evidence type="ECO:0000313" key="2">
    <source>
        <dbReference type="EMBL" id="MCW3472975.1"/>
    </source>
</evidence>
<evidence type="ECO:0000256" key="1">
    <source>
        <dbReference type="SAM" id="Phobius"/>
    </source>
</evidence>
<protein>
    <submittedName>
        <fullName evidence="2">YfhO family protein</fullName>
    </submittedName>
</protein>
<proteinExistence type="predicted"/>
<organism evidence="2 3">
    <name type="scientific">Limobrevibacterium gyesilva</name>
    <dbReference type="NCBI Taxonomy" id="2991712"/>
    <lineage>
        <taxon>Bacteria</taxon>
        <taxon>Pseudomonadati</taxon>
        <taxon>Pseudomonadota</taxon>
        <taxon>Alphaproteobacteria</taxon>
        <taxon>Acetobacterales</taxon>
        <taxon>Acetobacteraceae</taxon>
        <taxon>Limobrevibacterium</taxon>
    </lineage>
</organism>
<feature type="transmembrane region" description="Helical" evidence="1">
    <location>
        <begin position="194"/>
        <end position="214"/>
    </location>
</feature>
<feature type="transmembrane region" description="Helical" evidence="1">
    <location>
        <begin position="360"/>
        <end position="379"/>
    </location>
</feature>
<reference evidence="2" key="1">
    <citation type="submission" date="2022-09" db="EMBL/GenBank/DDBJ databases">
        <title>Rhodovastum sp. nov. RN2-1 isolated from soil in Seongnam, South Korea.</title>
        <authorList>
            <person name="Le N.T."/>
        </authorList>
    </citation>
    <scope>NUCLEOTIDE SEQUENCE</scope>
    <source>
        <strain evidence="2">RN2-1</strain>
    </source>
</reference>
<feature type="transmembrane region" description="Helical" evidence="1">
    <location>
        <begin position="391"/>
        <end position="412"/>
    </location>
</feature>
<dbReference type="InterPro" id="IPR018580">
    <property type="entry name" value="Uncharacterised_YfhO"/>
</dbReference>
<dbReference type="PANTHER" id="PTHR38454">
    <property type="entry name" value="INTEGRAL MEMBRANE PROTEIN-RELATED"/>
    <property type="match status" value="1"/>
</dbReference>
<keyword evidence="3" id="KW-1185">Reference proteome</keyword>
<keyword evidence="1" id="KW-1133">Transmembrane helix</keyword>
<dbReference type="PANTHER" id="PTHR38454:SF1">
    <property type="entry name" value="INTEGRAL MEMBRANE PROTEIN"/>
    <property type="match status" value="1"/>
</dbReference>
<feature type="transmembrane region" description="Helical" evidence="1">
    <location>
        <begin position="418"/>
        <end position="436"/>
    </location>
</feature>
<feature type="transmembrane region" description="Helical" evidence="1">
    <location>
        <begin position="226"/>
        <end position="244"/>
    </location>
</feature>
<keyword evidence="1" id="KW-0812">Transmembrane</keyword>
<dbReference type="EMBL" id="JAPDNT010000001">
    <property type="protein sequence ID" value="MCW3472975.1"/>
    <property type="molecule type" value="Genomic_DNA"/>
</dbReference>
<accession>A0AA41YMG4</accession>
<feature type="transmembrane region" description="Helical" evidence="1">
    <location>
        <begin position="297"/>
        <end position="317"/>
    </location>
</feature>
<dbReference type="Pfam" id="PF09586">
    <property type="entry name" value="YfhO"/>
    <property type="match status" value="1"/>
</dbReference>
<dbReference type="Proteomes" id="UP001165679">
    <property type="component" value="Unassembled WGS sequence"/>
</dbReference>
<comment type="caution">
    <text evidence="2">The sequence shown here is derived from an EMBL/GenBank/DDBJ whole genome shotgun (WGS) entry which is preliminary data.</text>
</comment>
<feature type="transmembrane region" description="Helical" evidence="1">
    <location>
        <begin position="95"/>
        <end position="116"/>
    </location>
</feature>
<reference evidence="2" key="2">
    <citation type="submission" date="2022-10" db="EMBL/GenBank/DDBJ databases">
        <authorList>
            <person name="Trinh H.N."/>
        </authorList>
    </citation>
    <scope>NUCLEOTIDE SEQUENCE</scope>
    <source>
        <strain evidence="2">RN2-1</strain>
    </source>
</reference>
<sequence>MTTLDVVFLTAVVALLYRDFFLHADGLVSAVDGKYMSYPFEHYVASQLRAGELPLWLPHTNSGFPTIGYPQYGVFYPFHWLFWLWPQDGGFSPTLYGAQIVFHSWLSAMTMYALVVQLGWHRAGAVAAGLAWAIAPNALAYAGWANAMPGFAWWPLTVLFLVRAEQRGLRNWGDISLAGLCLGMTILAQPAQPAIQLIVLICLLFVFHTQWAGWTWRSLAPRGLRYGSVGLIGIGLAAVSLLPVVEYASASVRFLGLFGAAGTLQRMGLRPFTYYHFGIWQLPGFVIYNLSREESAFFAYIGAFMFCAAALGCAAAYRSRNRFALCLIFLLVVSILYMFDVGLPYLFYWLPLLNMIREPAYYASYVLFAASLLAAYGIDQVVRRQISRADALRTAGAAIACLAALSGLAWAIEGSSMLDSNGAVFLGVAAAWMLCFSLIRGTFAANALATIFCGLVAWNFLSISNPVALNVASMAKLGFAESLAGSRPLERLAPPGDDPQRVMYFRSGEPPTGPVWNPSIAALAGFYDVFGYNNPVLKAPFQAFLKAREFEQMLVLLDVRTIATDPSGVSAVAANYGLDPAAASVLESIPMDDATYTPFRSDVFLFRYGKGMGHAWLTTRYEVVKPAPASRGVALELLPEFRRLLKPGFDLSSTVILDRAPDGATAAVDPAGPPASGQVSWLRYRPNRMELQVTSDRPAILTVSELSYPGWRARVNGEDVPVYKADGLLRAVVVPAGTSKVDFHYMPNSLLIGCLISVVAAGGAVMLLVFSLMGRRSARARASLPPTQ</sequence>
<keyword evidence="1" id="KW-0472">Membrane</keyword>
<dbReference type="AlphaFoldDB" id="A0AA41YMG4"/>
<feature type="transmembrane region" description="Helical" evidence="1">
    <location>
        <begin position="324"/>
        <end position="348"/>
    </location>
</feature>
<gene>
    <name evidence="2" type="ORF">OL599_00145</name>
</gene>
<evidence type="ECO:0000313" key="3">
    <source>
        <dbReference type="Proteomes" id="UP001165679"/>
    </source>
</evidence>
<feature type="transmembrane region" description="Helical" evidence="1">
    <location>
        <begin position="750"/>
        <end position="773"/>
    </location>
</feature>
<feature type="transmembrane region" description="Helical" evidence="1">
    <location>
        <begin position="123"/>
        <end position="141"/>
    </location>
</feature>
<dbReference type="RefSeq" id="WP_264711559.1">
    <property type="nucleotide sequence ID" value="NZ_JAPDNT010000001.1"/>
</dbReference>